<organism evidence="1 2">
    <name type="scientific">Durusdinium trenchii</name>
    <dbReference type="NCBI Taxonomy" id="1381693"/>
    <lineage>
        <taxon>Eukaryota</taxon>
        <taxon>Sar</taxon>
        <taxon>Alveolata</taxon>
        <taxon>Dinophyceae</taxon>
        <taxon>Suessiales</taxon>
        <taxon>Symbiodiniaceae</taxon>
        <taxon>Durusdinium</taxon>
    </lineage>
</organism>
<dbReference type="PANTHER" id="PTHR23244">
    <property type="entry name" value="KELCH REPEAT DOMAIN"/>
    <property type="match status" value="1"/>
</dbReference>
<evidence type="ECO:0000313" key="1">
    <source>
        <dbReference type="EMBL" id="CAK8991321.1"/>
    </source>
</evidence>
<sequence>MARVNDDATVASVLSSLGKTCSTFLGRSSAGAPFFKGPELCTYYDGASPAGIDCSDTTNPGHEALCYCKTSLIQIEEDEHVADDSSSEEDGPPDGFQLVQVSADSSQMDAAVFSKIVRFEASCANPQACYDIYLFGGCVAPGALGAATDRVYWGVVTPDNDRPTVRWREQDPSPVPLAGHSVVVADPTYAIVLGGQSSCSEDATYLDLTFLWRRADAGWVSLPAIPEPCGLSFHTANYFNDAGNVGMVVLGGRRGTSGSACSDPTAPRVSNKAWWFDLNRYVWTRKKTQGWLGVWGHASAVMDLTAAGPANRLFVHGGRTEDGSINRVLLYSPLDGISTPGTPLLLETLSRTGVERMFHTMLPFRTSSLKLAGGARASEDVWKPDNVYNNTWTAYAAKQIQTGVVQYNGAFRYPVATGVWGQAGLSYINQSTRSSTSYVFMILGGCVGEFCGLTNALYLYRSASQAALVTPVLLSLLGAFALT</sequence>
<protein>
    <submittedName>
        <fullName evidence="1">Uncharacterized protein</fullName>
    </submittedName>
</protein>
<dbReference type="EMBL" id="CAXAMM010001292">
    <property type="protein sequence ID" value="CAK8991321.1"/>
    <property type="molecule type" value="Genomic_DNA"/>
</dbReference>
<reference evidence="1 2" key="1">
    <citation type="submission" date="2024-02" db="EMBL/GenBank/DDBJ databases">
        <authorList>
            <person name="Chen Y."/>
            <person name="Shah S."/>
            <person name="Dougan E. K."/>
            <person name="Thang M."/>
            <person name="Chan C."/>
        </authorList>
    </citation>
    <scope>NUCLEOTIDE SEQUENCE [LARGE SCALE GENOMIC DNA]</scope>
</reference>
<accession>A0ABP0HM71</accession>
<gene>
    <name evidence="1" type="ORF">SCF082_LOCUS2604</name>
</gene>
<proteinExistence type="predicted"/>
<name>A0ABP0HM71_9DINO</name>
<dbReference type="Gene3D" id="2.120.10.80">
    <property type="entry name" value="Kelch-type beta propeller"/>
    <property type="match status" value="1"/>
</dbReference>
<keyword evidence="2" id="KW-1185">Reference proteome</keyword>
<comment type="caution">
    <text evidence="1">The sequence shown here is derived from an EMBL/GenBank/DDBJ whole genome shotgun (WGS) entry which is preliminary data.</text>
</comment>
<evidence type="ECO:0000313" key="2">
    <source>
        <dbReference type="Proteomes" id="UP001642464"/>
    </source>
</evidence>
<dbReference type="InterPro" id="IPR015915">
    <property type="entry name" value="Kelch-typ_b-propeller"/>
</dbReference>
<dbReference type="Proteomes" id="UP001642464">
    <property type="component" value="Unassembled WGS sequence"/>
</dbReference>
<dbReference type="SUPFAM" id="SSF117281">
    <property type="entry name" value="Kelch motif"/>
    <property type="match status" value="1"/>
</dbReference>